<evidence type="ECO:0000256" key="3">
    <source>
        <dbReference type="ARBA" id="ARBA00022741"/>
    </source>
</evidence>
<dbReference type="InterPro" id="IPR017871">
    <property type="entry name" value="ABC_transporter-like_CS"/>
</dbReference>
<keyword evidence="7" id="KW-1185">Reference proteome</keyword>
<dbReference type="AlphaFoldDB" id="A0A0K8J3K9"/>
<dbReference type="SMART" id="SM00382">
    <property type="entry name" value="AAA"/>
    <property type="match status" value="1"/>
</dbReference>
<feature type="domain" description="ABC transporter" evidence="5">
    <location>
        <begin position="19"/>
        <end position="244"/>
    </location>
</feature>
<dbReference type="GO" id="GO:0005524">
    <property type="term" value="F:ATP binding"/>
    <property type="evidence" value="ECO:0007669"/>
    <property type="project" value="UniProtKB-KW"/>
</dbReference>
<proteinExistence type="inferred from homology"/>
<organism evidence="6 7">
    <name type="scientific">Herbinix luporum</name>
    <dbReference type="NCBI Taxonomy" id="1679721"/>
    <lineage>
        <taxon>Bacteria</taxon>
        <taxon>Bacillati</taxon>
        <taxon>Bacillota</taxon>
        <taxon>Clostridia</taxon>
        <taxon>Lachnospirales</taxon>
        <taxon>Lachnospiraceae</taxon>
        <taxon>Herbinix</taxon>
    </lineage>
</organism>
<keyword evidence="4" id="KW-0067">ATP-binding</keyword>
<evidence type="ECO:0000256" key="4">
    <source>
        <dbReference type="ARBA" id="ARBA00022840"/>
    </source>
</evidence>
<dbReference type="InterPro" id="IPR027417">
    <property type="entry name" value="P-loop_NTPase"/>
</dbReference>
<dbReference type="PROSITE" id="PS50893">
    <property type="entry name" value="ABC_TRANSPORTER_2"/>
    <property type="match status" value="1"/>
</dbReference>
<evidence type="ECO:0000256" key="1">
    <source>
        <dbReference type="ARBA" id="ARBA00005417"/>
    </source>
</evidence>
<dbReference type="GO" id="GO:0016887">
    <property type="term" value="F:ATP hydrolysis activity"/>
    <property type="evidence" value="ECO:0007669"/>
    <property type="project" value="InterPro"/>
</dbReference>
<evidence type="ECO:0000313" key="6">
    <source>
        <dbReference type="EMBL" id="CUH92206.1"/>
    </source>
</evidence>
<sequence length="318" mass="36497">MEKGEYDFITIIHKDMNILQVRNLKKKYGKQIVLNDISFQLQRGDVLGYIGPNGSGKTTTIKIICDLIKKDDGEITIYSREGQKQNIGVVFEGLGLYKRLTAWENLEFAAKLAGYNENVYKNMILNLLDQVNLLDVRDKIVKNFSKGMAKRLSIILAVLHDPTLLILDEPFDGIDTKSHHDLINFLKEWVKEKERAILFTSHDMADVDALCNKIAIIDKGKIVEYSDKASISIQDELPNIFISLYYPLEDKILKDIKDQYNNLHIINTSLIEVSHHTPAMINKLALDLINQQQFIKEIYFDKKSLEDIYLHKIGGNDK</sequence>
<comment type="similarity">
    <text evidence="1">Belongs to the ABC transporter superfamily.</text>
</comment>
<dbReference type="CDD" id="cd03230">
    <property type="entry name" value="ABC_DR_subfamily_A"/>
    <property type="match status" value="1"/>
</dbReference>
<dbReference type="RefSeq" id="WP_058257596.1">
    <property type="nucleotide sequence ID" value="NZ_LN879430.1"/>
</dbReference>
<dbReference type="Pfam" id="PF00005">
    <property type="entry name" value="ABC_tran"/>
    <property type="match status" value="1"/>
</dbReference>
<dbReference type="SUPFAM" id="SSF52540">
    <property type="entry name" value="P-loop containing nucleoside triphosphate hydrolases"/>
    <property type="match status" value="1"/>
</dbReference>
<accession>A0A0K8J3K9</accession>
<dbReference type="Proteomes" id="UP000196053">
    <property type="component" value="Chromosome I"/>
</dbReference>
<evidence type="ECO:0000313" key="7">
    <source>
        <dbReference type="Proteomes" id="UP000196053"/>
    </source>
</evidence>
<dbReference type="PANTHER" id="PTHR42711">
    <property type="entry name" value="ABC TRANSPORTER ATP-BINDING PROTEIN"/>
    <property type="match status" value="1"/>
</dbReference>
<evidence type="ECO:0000259" key="5">
    <source>
        <dbReference type="PROSITE" id="PS50893"/>
    </source>
</evidence>
<gene>
    <name evidence="6" type="ORF">SD1D_0658</name>
</gene>
<dbReference type="PANTHER" id="PTHR42711:SF5">
    <property type="entry name" value="ABC TRANSPORTER ATP-BINDING PROTEIN NATA"/>
    <property type="match status" value="1"/>
</dbReference>
<dbReference type="InterPro" id="IPR003439">
    <property type="entry name" value="ABC_transporter-like_ATP-bd"/>
</dbReference>
<dbReference type="OrthoDB" id="9804819at2"/>
<protein>
    <recommendedName>
        <fullName evidence="5">ABC transporter domain-containing protein</fullName>
    </recommendedName>
</protein>
<dbReference type="InterPro" id="IPR050763">
    <property type="entry name" value="ABC_transporter_ATP-binding"/>
</dbReference>
<dbReference type="Gene3D" id="3.40.50.300">
    <property type="entry name" value="P-loop containing nucleotide triphosphate hydrolases"/>
    <property type="match status" value="1"/>
</dbReference>
<keyword evidence="2" id="KW-0813">Transport</keyword>
<dbReference type="InterPro" id="IPR003593">
    <property type="entry name" value="AAA+_ATPase"/>
</dbReference>
<name>A0A0K8J3K9_9FIRM</name>
<dbReference type="EMBL" id="LN879430">
    <property type="protein sequence ID" value="CUH92206.1"/>
    <property type="molecule type" value="Genomic_DNA"/>
</dbReference>
<evidence type="ECO:0000256" key="2">
    <source>
        <dbReference type="ARBA" id="ARBA00022448"/>
    </source>
</evidence>
<dbReference type="KEGG" id="hsd:SD1D_0658"/>
<dbReference type="PROSITE" id="PS00211">
    <property type="entry name" value="ABC_TRANSPORTER_1"/>
    <property type="match status" value="1"/>
</dbReference>
<reference evidence="7" key="1">
    <citation type="submission" date="2015-09" db="EMBL/GenBank/DDBJ databases">
        <authorList>
            <person name="Wibberg D."/>
        </authorList>
    </citation>
    <scope>NUCLEOTIDE SEQUENCE [LARGE SCALE GENOMIC DNA]</scope>
    <source>
        <strain evidence="7">SD1D</strain>
    </source>
</reference>
<keyword evidence="3" id="KW-0547">Nucleotide-binding</keyword>